<dbReference type="InterPro" id="IPR050271">
    <property type="entry name" value="UDP-glycosyltransferase"/>
</dbReference>
<dbReference type="GO" id="GO:0008194">
    <property type="term" value="F:UDP-glycosyltransferase activity"/>
    <property type="evidence" value="ECO:0007669"/>
    <property type="project" value="TreeGrafter"/>
</dbReference>
<organism evidence="4">
    <name type="scientific">Homalodisca liturata</name>
    <dbReference type="NCBI Taxonomy" id="320908"/>
    <lineage>
        <taxon>Eukaryota</taxon>
        <taxon>Metazoa</taxon>
        <taxon>Ecdysozoa</taxon>
        <taxon>Arthropoda</taxon>
        <taxon>Hexapoda</taxon>
        <taxon>Insecta</taxon>
        <taxon>Pterygota</taxon>
        <taxon>Neoptera</taxon>
        <taxon>Paraneoptera</taxon>
        <taxon>Hemiptera</taxon>
        <taxon>Auchenorrhyncha</taxon>
        <taxon>Membracoidea</taxon>
        <taxon>Cicadellidae</taxon>
        <taxon>Cicadellinae</taxon>
        <taxon>Proconiini</taxon>
        <taxon>Homalodisca</taxon>
    </lineage>
</organism>
<proteinExistence type="inferred from homology"/>
<sequence>MVSREPRLSVMMRCSSVVFLFLAQCSTGARILAVFHTFSMSHFAVFEPLVLQLISRGHEVVLVSGYPLSAPSNKYEHIDIMEAKQKFNGSWSLGSFPEIPTAFQNVLAIIGKQIEENENVFRLGRVQDLINSERKFDLVIVEQFTSDVFYSFATKFNAPLITFSSCPPMPWAMDHYGAPAGLAFSPNLFSGFTHNMGLTQRTLNVLQSV</sequence>
<dbReference type="Gene3D" id="3.40.50.2000">
    <property type="entry name" value="Glycogen Phosphorylase B"/>
    <property type="match status" value="1"/>
</dbReference>
<dbReference type="SUPFAM" id="SSF53756">
    <property type="entry name" value="UDP-Glycosyltransferase/glycogen phosphorylase"/>
    <property type="match status" value="1"/>
</dbReference>
<reference evidence="4" key="1">
    <citation type="submission" date="2015-11" db="EMBL/GenBank/DDBJ databases">
        <title>De novo transcriptome assembly of four potential Pierce s Disease insect vectors from Arizona vineyards.</title>
        <authorList>
            <person name="Tassone E.E."/>
        </authorList>
    </citation>
    <scope>NUCLEOTIDE SEQUENCE</scope>
</reference>
<gene>
    <name evidence="4" type="ORF">g.37525</name>
</gene>
<dbReference type="EMBL" id="GECU01036823">
    <property type="protein sequence ID" value="JAS70883.1"/>
    <property type="molecule type" value="Transcribed_RNA"/>
</dbReference>
<name>A0A1B6H8E4_9HEMI</name>
<accession>A0A1B6H8E4</accession>
<evidence type="ECO:0000313" key="4">
    <source>
        <dbReference type="EMBL" id="JAS70883.1"/>
    </source>
</evidence>
<evidence type="ECO:0000256" key="1">
    <source>
        <dbReference type="ARBA" id="ARBA00009995"/>
    </source>
</evidence>
<dbReference type="PANTHER" id="PTHR48043">
    <property type="entry name" value="EG:EG0003.4 PROTEIN-RELATED"/>
    <property type="match status" value="1"/>
</dbReference>
<comment type="similarity">
    <text evidence="1">Belongs to the UDP-glycosyltransferase family.</text>
</comment>
<keyword evidence="2" id="KW-0328">Glycosyltransferase</keyword>
<keyword evidence="3" id="KW-0808">Transferase</keyword>
<protein>
    <submittedName>
        <fullName evidence="4">Uncharacterized protein</fullName>
    </submittedName>
</protein>
<dbReference type="AlphaFoldDB" id="A0A1B6H8E4"/>
<dbReference type="PANTHER" id="PTHR48043:SF145">
    <property type="entry name" value="FI06409P-RELATED"/>
    <property type="match status" value="1"/>
</dbReference>
<evidence type="ECO:0000256" key="3">
    <source>
        <dbReference type="ARBA" id="ARBA00022679"/>
    </source>
</evidence>
<evidence type="ECO:0000256" key="2">
    <source>
        <dbReference type="ARBA" id="ARBA00022676"/>
    </source>
</evidence>